<gene>
    <name evidence="12" type="ORF">SAMN05421508_1295</name>
</gene>
<keyword evidence="5 10" id="KW-1133">Transmembrane helix</keyword>
<dbReference type="EMBL" id="OCNJ01000029">
    <property type="protein sequence ID" value="SOE01870.1"/>
    <property type="molecule type" value="Genomic_DNA"/>
</dbReference>
<accession>A0A286H251</accession>
<feature type="transmembrane region" description="Helical" evidence="10">
    <location>
        <begin position="288"/>
        <end position="308"/>
    </location>
</feature>
<keyword evidence="8 10" id="KW-0472">Membrane</keyword>
<feature type="transmembrane region" description="Helical" evidence="10">
    <location>
        <begin position="75"/>
        <end position="92"/>
    </location>
</feature>
<comment type="subcellular location">
    <subcellularLocation>
        <location evidence="1">Cell membrane</location>
        <topology evidence="1">Multi-pass membrane protein</topology>
    </subcellularLocation>
</comment>
<organism evidence="12 13">
    <name type="scientific">Caenispirillum bisanense</name>
    <dbReference type="NCBI Taxonomy" id="414052"/>
    <lineage>
        <taxon>Bacteria</taxon>
        <taxon>Pseudomonadati</taxon>
        <taxon>Pseudomonadota</taxon>
        <taxon>Alphaproteobacteria</taxon>
        <taxon>Rhodospirillales</taxon>
        <taxon>Novispirillaceae</taxon>
        <taxon>Caenispirillum</taxon>
    </lineage>
</organism>
<keyword evidence="2" id="KW-0813">Transport</keyword>
<keyword evidence="9" id="KW-0739">Sodium transport</keyword>
<feature type="domain" description="Cyclic nucleotide-binding" evidence="11">
    <location>
        <begin position="708"/>
        <end position="822"/>
    </location>
</feature>
<dbReference type="Pfam" id="PF00999">
    <property type="entry name" value="Na_H_Exchanger"/>
    <property type="match status" value="1"/>
</dbReference>
<keyword evidence="3" id="KW-1003">Cell membrane</keyword>
<feature type="transmembrane region" description="Helical" evidence="10">
    <location>
        <begin position="171"/>
        <end position="189"/>
    </location>
</feature>
<feature type="transmembrane region" description="Helical" evidence="10">
    <location>
        <begin position="104"/>
        <end position="123"/>
    </location>
</feature>
<evidence type="ECO:0000256" key="2">
    <source>
        <dbReference type="ARBA" id="ARBA00022448"/>
    </source>
</evidence>
<dbReference type="Pfam" id="PF00027">
    <property type="entry name" value="cNMP_binding"/>
    <property type="match status" value="1"/>
</dbReference>
<evidence type="ECO:0000256" key="9">
    <source>
        <dbReference type="ARBA" id="ARBA00023201"/>
    </source>
</evidence>
<dbReference type="SMART" id="SM00100">
    <property type="entry name" value="cNMP"/>
    <property type="match status" value="1"/>
</dbReference>
<evidence type="ECO:0000313" key="12">
    <source>
        <dbReference type="EMBL" id="SOE01870.1"/>
    </source>
</evidence>
<evidence type="ECO:0000256" key="10">
    <source>
        <dbReference type="SAM" id="Phobius"/>
    </source>
</evidence>
<dbReference type="AlphaFoldDB" id="A0A286H251"/>
<dbReference type="InterPro" id="IPR014710">
    <property type="entry name" value="RmlC-like_jellyroll"/>
</dbReference>
<dbReference type="PROSITE" id="PS50042">
    <property type="entry name" value="CNMP_BINDING_3"/>
    <property type="match status" value="1"/>
</dbReference>
<evidence type="ECO:0000256" key="5">
    <source>
        <dbReference type="ARBA" id="ARBA00022989"/>
    </source>
</evidence>
<dbReference type="InterPro" id="IPR018490">
    <property type="entry name" value="cNMP-bd_dom_sf"/>
</dbReference>
<dbReference type="InterPro" id="IPR006153">
    <property type="entry name" value="Cation/H_exchanger_TM"/>
</dbReference>
<feature type="transmembrane region" description="Helical" evidence="10">
    <location>
        <begin position="358"/>
        <end position="380"/>
    </location>
</feature>
<keyword evidence="4 10" id="KW-0812">Transmembrane</keyword>
<evidence type="ECO:0000313" key="13">
    <source>
        <dbReference type="Proteomes" id="UP000219621"/>
    </source>
</evidence>
<dbReference type="Proteomes" id="UP000219621">
    <property type="component" value="Unassembled WGS sequence"/>
</dbReference>
<evidence type="ECO:0000256" key="3">
    <source>
        <dbReference type="ARBA" id="ARBA00022475"/>
    </source>
</evidence>
<feature type="transmembrane region" description="Helical" evidence="10">
    <location>
        <begin position="244"/>
        <end position="268"/>
    </location>
</feature>
<feature type="transmembrane region" description="Helical" evidence="10">
    <location>
        <begin position="6"/>
        <end position="26"/>
    </location>
</feature>
<dbReference type="GO" id="GO:0015386">
    <property type="term" value="F:potassium:proton antiporter activity"/>
    <property type="evidence" value="ECO:0007669"/>
    <property type="project" value="TreeGrafter"/>
</dbReference>
<proteinExistence type="predicted"/>
<dbReference type="Gene3D" id="6.10.140.1330">
    <property type="match status" value="1"/>
</dbReference>
<evidence type="ECO:0000259" key="11">
    <source>
        <dbReference type="PROSITE" id="PS50042"/>
    </source>
</evidence>
<name>A0A286H251_9PROT</name>
<dbReference type="PANTHER" id="PTHR10110">
    <property type="entry name" value="SODIUM/HYDROGEN EXCHANGER"/>
    <property type="match status" value="1"/>
</dbReference>
<reference evidence="12 13" key="1">
    <citation type="submission" date="2017-09" db="EMBL/GenBank/DDBJ databases">
        <authorList>
            <person name="Ehlers B."/>
            <person name="Leendertz F.H."/>
        </authorList>
    </citation>
    <scope>NUCLEOTIDE SEQUENCE [LARGE SCALE GENOMIC DNA]</scope>
    <source>
        <strain evidence="12 13">USBA 140</strain>
    </source>
</reference>
<feature type="transmembrane region" description="Helical" evidence="10">
    <location>
        <begin position="129"/>
        <end position="150"/>
    </location>
</feature>
<feature type="transmembrane region" description="Helical" evidence="10">
    <location>
        <begin position="320"/>
        <end position="346"/>
    </location>
</feature>
<dbReference type="InterPro" id="IPR000595">
    <property type="entry name" value="cNMP-bd_dom"/>
</dbReference>
<dbReference type="PANTHER" id="PTHR10110:SF86">
    <property type="entry name" value="SODIUM_HYDROGEN EXCHANGER 7"/>
    <property type="match status" value="1"/>
</dbReference>
<evidence type="ECO:0000256" key="7">
    <source>
        <dbReference type="ARBA" id="ARBA00023065"/>
    </source>
</evidence>
<feature type="transmembrane region" description="Helical" evidence="10">
    <location>
        <begin position="33"/>
        <end position="55"/>
    </location>
</feature>
<dbReference type="InterPro" id="IPR018488">
    <property type="entry name" value="cNMP-bd_CS"/>
</dbReference>
<dbReference type="Gene3D" id="2.60.120.10">
    <property type="entry name" value="Jelly Rolls"/>
    <property type="match status" value="1"/>
</dbReference>
<evidence type="ECO:0000256" key="1">
    <source>
        <dbReference type="ARBA" id="ARBA00004651"/>
    </source>
</evidence>
<dbReference type="PROSITE" id="PS00889">
    <property type="entry name" value="CNMP_BINDING_2"/>
    <property type="match status" value="1"/>
</dbReference>
<sequence length="829" mass="90475">MPDIVVVTLLVATLLMIVATTQSIAAKWQISPTILLAAVGVALGSLAAFLLYTPLTNAFNEMAAPIVQMPVRSPVFLYVFLPLLLFQASLSLEVRRVMEDAVPILVLAVVAVILAAAVIGFSLDALFGVPLTVALLLGAIVATTDPAAVVAIFRDIGAPARLSRLVEGESLLNDAAAIALFTLLLSVIISGQPLDLGDAGFQFLLSFVGGALAGVAGGRLLVFTIPFMRGIKAAEVTLTIGATYFIYIAADQVLGVSGVVAVVVAGIAVRASIEAHINPVNLQHLFNVWEQVAFWAGSLIFLLAAILVPRILTGFSVTDLLIVLTVVIAALVARAVVLFGVMPLLAHFRLAAPVSAPYSITILWGGLRGAVTLALALAVTENRLLDPETKRFIAVTATGYVLFTLFVNGLTLRRLIRWLKLDRLSPVDIAVRDQVVALALADVIDHVKGTAERYGIEPRTTRPVVSQYEELRRDLSEGSLEQALGDKERLTLGLIALAARERELILDHHEQHTLATDVVARMLRDAERMLEGARSGGRSGYSRAAKATLGFGPTFRFAHLVNRYFGIEFLLKREIAQRFETLLVQSLVLTELRRFVRRRITPLLGGRIGGILDEIVSGRASGTNGALDALRLQYPEYAESLERVFLRQVGDRHELAHYEDLRKEGLISRELYEDLRRKVHVGRPPAKRTTAALDLRMRATELIRSVPLFAHLDEKQVERLGKSLRARYVLPGQHVIRTGETSLALYFIASGAVEVQRRGQAIRLGPGDFFGEMALLSGRARTADVVAISFCHLLVLSEEDFLFFLNCHPEVRQEIERTARERASLNRSF</sequence>
<feature type="transmembrane region" description="Helical" evidence="10">
    <location>
        <begin position="201"/>
        <end position="223"/>
    </location>
</feature>
<keyword evidence="13" id="KW-1185">Reference proteome</keyword>
<dbReference type="GO" id="GO:0005886">
    <property type="term" value="C:plasma membrane"/>
    <property type="evidence" value="ECO:0007669"/>
    <property type="project" value="UniProtKB-SubCell"/>
</dbReference>
<dbReference type="SUPFAM" id="SSF51206">
    <property type="entry name" value="cAMP-binding domain-like"/>
    <property type="match status" value="1"/>
</dbReference>
<keyword evidence="7" id="KW-0406">Ion transport</keyword>
<dbReference type="RefSeq" id="WP_097281840.1">
    <property type="nucleotide sequence ID" value="NZ_OCNJ01000029.1"/>
</dbReference>
<dbReference type="CDD" id="cd00038">
    <property type="entry name" value="CAP_ED"/>
    <property type="match status" value="1"/>
</dbReference>
<dbReference type="GO" id="GO:0098719">
    <property type="term" value="P:sodium ion import across plasma membrane"/>
    <property type="evidence" value="ECO:0007669"/>
    <property type="project" value="TreeGrafter"/>
</dbReference>
<evidence type="ECO:0000256" key="8">
    <source>
        <dbReference type="ARBA" id="ARBA00023136"/>
    </source>
</evidence>
<dbReference type="GO" id="GO:0051453">
    <property type="term" value="P:regulation of intracellular pH"/>
    <property type="evidence" value="ECO:0007669"/>
    <property type="project" value="TreeGrafter"/>
</dbReference>
<feature type="transmembrane region" description="Helical" evidence="10">
    <location>
        <begin position="392"/>
        <end position="412"/>
    </location>
</feature>
<keyword evidence="6" id="KW-0915">Sodium</keyword>
<evidence type="ECO:0000256" key="4">
    <source>
        <dbReference type="ARBA" id="ARBA00022692"/>
    </source>
</evidence>
<dbReference type="OrthoDB" id="9809206at2"/>
<dbReference type="InterPro" id="IPR018422">
    <property type="entry name" value="Cation/H_exchanger_CPA1"/>
</dbReference>
<dbReference type="GO" id="GO:0015385">
    <property type="term" value="F:sodium:proton antiporter activity"/>
    <property type="evidence" value="ECO:0007669"/>
    <property type="project" value="InterPro"/>
</dbReference>
<evidence type="ECO:0000256" key="6">
    <source>
        <dbReference type="ARBA" id="ARBA00023053"/>
    </source>
</evidence>
<protein>
    <submittedName>
        <fullName evidence="12">Sodium/proton antiporter, CPA1 family</fullName>
    </submittedName>
</protein>